<dbReference type="InterPro" id="IPR039471">
    <property type="entry name" value="CXorf65-like"/>
</dbReference>
<dbReference type="RefSeq" id="XP_009052162.1">
    <property type="nucleotide sequence ID" value="XM_009053914.1"/>
</dbReference>
<dbReference type="GeneID" id="20250991"/>
<dbReference type="CTD" id="20250991"/>
<evidence type="ECO:0000256" key="1">
    <source>
        <dbReference type="SAM" id="MobiDB-lite"/>
    </source>
</evidence>
<dbReference type="PANTHER" id="PTHR33887">
    <property type="entry name" value="PB1 DOMAIN-CONTAINING PROTEIN"/>
    <property type="match status" value="1"/>
</dbReference>
<dbReference type="OMA" id="CNCAEDV"/>
<sequence>MSDAMFVTVKYGESRSEIFNPNCRIISLLKDIRDRCRGFDAEEVELSDENGNVKFLRDSPNKYANEILTERENFVLLKVDKNDKYISYSPLLIDSDAITDDFLARLAVRDDTDGSSDTRRGKAPKRSTSDKSIKQEKPSTKMRLAKSITSVVRSRSRSGKTPS</sequence>
<proteinExistence type="predicted"/>
<gene>
    <name evidence="2" type="ORF">LOTGIDRAFT_239178</name>
</gene>
<feature type="region of interest" description="Disordered" evidence="1">
    <location>
        <begin position="111"/>
        <end position="163"/>
    </location>
</feature>
<keyword evidence="3" id="KW-1185">Reference proteome</keyword>
<accession>V4AJ83</accession>
<feature type="compositionally biased region" description="Basic and acidic residues" evidence="1">
    <location>
        <begin position="111"/>
        <end position="120"/>
    </location>
</feature>
<dbReference type="EMBL" id="KB201324">
    <property type="protein sequence ID" value="ESO97142.1"/>
    <property type="molecule type" value="Genomic_DNA"/>
</dbReference>
<dbReference type="KEGG" id="lgi:LOTGIDRAFT_239178"/>
<dbReference type="Proteomes" id="UP000030746">
    <property type="component" value="Unassembled WGS sequence"/>
</dbReference>
<dbReference type="PANTHER" id="PTHR33887:SF5">
    <property type="entry name" value="PB1 DOMAIN-CONTAINING PROTEIN"/>
    <property type="match status" value="1"/>
</dbReference>
<evidence type="ECO:0000313" key="2">
    <source>
        <dbReference type="EMBL" id="ESO97142.1"/>
    </source>
</evidence>
<protein>
    <submittedName>
        <fullName evidence="2">Uncharacterized protein</fullName>
    </submittedName>
</protein>
<name>V4AJ83_LOTGI</name>
<feature type="compositionally biased region" description="Basic and acidic residues" evidence="1">
    <location>
        <begin position="127"/>
        <end position="139"/>
    </location>
</feature>
<reference evidence="2 3" key="1">
    <citation type="journal article" date="2013" name="Nature">
        <title>Insights into bilaterian evolution from three spiralian genomes.</title>
        <authorList>
            <person name="Simakov O."/>
            <person name="Marletaz F."/>
            <person name="Cho S.J."/>
            <person name="Edsinger-Gonzales E."/>
            <person name="Havlak P."/>
            <person name="Hellsten U."/>
            <person name="Kuo D.H."/>
            <person name="Larsson T."/>
            <person name="Lv J."/>
            <person name="Arendt D."/>
            <person name="Savage R."/>
            <person name="Osoegawa K."/>
            <person name="de Jong P."/>
            <person name="Grimwood J."/>
            <person name="Chapman J.A."/>
            <person name="Shapiro H."/>
            <person name="Aerts A."/>
            <person name="Otillar R.P."/>
            <person name="Terry A.Y."/>
            <person name="Boore J.L."/>
            <person name="Grigoriev I.V."/>
            <person name="Lindberg D.R."/>
            <person name="Seaver E.C."/>
            <person name="Weisblat D.A."/>
            <person name="Putnam N.H."/>
            <person name="Rokhsar D.S."/>
        </authorList>
    </citation>
    <scope>NUCLEOTIDE SEQUENCE [LARGE SCALE GENOMIC DNA]</scope>
</reference>
<dbReference type="AlphaFoldDB" id="V4AJ83"/>
<dbReference type="HOGENOM" id="CLU_132837_1_0_1"/>
<dbReference type="Pfam" id="PF15874">
    <property type="entry name" value="Il2rg"/>
    <property type="match status" value="1"/>
</dbReference>
<organism evidence="2 3">
    <name type="scientific">Lottia gigantea</name>
    <name type="common">Giant owl limpet</name>
    <dbReference type="NCBI Taxonomy" id="225164"/>
    <lineage>
        <taxon>Eukaryota</taxon>
        <taxon>Metazoa</taxon>
        <taxon>Spiralia</taxon>
        <taxon>Lophotrochozoa</taxon>
        <taxon>Mollusca</taxon>
        <taxon>Gastropoda</taxon>
        <taxon>Patellogastropoda</taxon>
        <taxon>Lottioidea</taxon>
        <taxon>Lottiidae</taxon>
        <taxon>Lottia</taxon>
    </lineage>
</organism>
<evidence type="ECO:0000313" key="3">
    <source>
        <dbReference type="Proteomes" id="UP000030746"/>
    </source>
</evidence>
<dbReference type="OrthoDB" id="2109241at2759"/>
<feature type="compositionally biased region" description="Basic residues" evidence="1">
    <location>
        <begin position="154"/>
        <end position="163"/>
    </location>
</feature>